<feature type="active site" description="Proton donor/acceptor" evidence="2">
    <location>
        <position position="83"/>
    </location>
</feature>
<dbReference type="GO" id="GO:0004331">
    <property type="term" value="F:fructose-2,6-bisphosphate 2-phosphatase activity"/>
    <property type="evidence" value="ECO:0007669"/>
    <property type="project" value="TreeGrafter"/>
</dbReference>
<dbReference type="RefSeq" id="WP_068223989.1">
    <property type="nucleotide sequence ID" value="NZ_LRPC01000028.1"/>
</dbReference>
<dbReference type="Proteomes" id="UP000075606">
    <property type="component" value="Unassembled WGS sequence"/>
</dbReference>
<feature type="binding site" evidence="3">
    <location>
        <position position="60"/>
    </location>
    <ligand>
        <name>substrate</name>
    </ligand>
</feature>
<proteinExistence type="predicted"/>
<dbReference type="PROSITE" id="PS00175">
    <property type="entry name" value="PG_MUTASE"/>
    <property type="match status" value="1"/>
</dbReference>
<evidence type="ECO:0000256" key="3">
    <source>
        <dbReference type="PIRSR" id="PIRSR613078-2"/>
    </source>
</evidence>
<dbReference type="OrthoDB" id="9782128at2"/>
<dbReference type="SUPFAM" id="SSF53254">
    <property type="entry name" value="Phosphoglycerate mutase-like"/>
    <property type="match status" value="1"/>
</dbReference>
<dbReference type="AlphaFoldDB" id="A0A150X6B4"/>
<evidence type="ECO:0000313" key="5">
    <source>
        <dbReference type="Proteomes" id="UP000075606"/>
    </source>
</evidence>
<dbReference type="InterPro" id="IPR001345">
    <property type="entry name" value="PG/BPGM_mutase_AS"/>
</dbReference>
<comment type="caution">
    <text evidence="4">The sequence shown here is derived from an EMBL/GenBank/DDBJ whole genome shotgun (WGS) entry which is preliminary data.</text>
</comment>
<evidence type="ECO:0000256" key="2">
    <source>
        <dbReference type="PIRSR" id="PIRSR613078-1"/>
    </source>
</evidence>
<dbReference type="GO" id="GO:0005829">
    <property type="term" value="C:cytosol"/>
    <property type="evidence" value="ECO:0007669"/>
    <property type="project" value="TreeGrafter"/>
</dbReference>
<dbReference type="PANTHER" id="PTHR46517">
    <property type="entry name" value="FRUCTOSE-2,6-BISPHOSPHATASE TIGAR"/>
    <property type="match status" value="1"/>
</dbReference>
<dbReference type="CDD" id="cd07067">
    <property type="entry name" value="HP_PGM_like"/>
    <property type="match status" value="1"/>
</dbReference>
<organism evidence="4 5">
    <name type="scientific">Roseivirga spongicola</name>
    <dbReference type="NCBI Taxonomy" id="333140"/>
    <lineage>
        <taxon>Bacteria</taxon>
        <taxon>Pseudomonadati</taxon>
        <taxon>Bacteroidota</taxon>
        <taxon>Cytophagia</taxon>
        <taxon>Cytophagales</taxon>
        <taxon>Roseivirgaceae</taxon>
        <taxon>Roseivirga</taxon>
    </lineage>
</organism>
<dbReference type="InterPro" id="IPR029033">
    <property type="entry name" value="His_PPase_superfam"/>
</dbReference>
<sequence>MIKKIYLTRHGQTDYNLKGVVQGSGIDADLNATGRAQANAFYQAYKDHPFDKLYVSGLKRTFQSMESFINDKLPYEALTDLNEISWGKHEGVPVDQEGAAYYADMIKRWQLGETDIAIEGGESPNEVAARMQRALEYILAQKNESQVLICMHGRAMRMMLSVMLNYPLKSMDSFEHSNLCLYQLAYTGSSFQLEKYNDTSHLQNLKG</sequence>
<evidence type="ECO:0000256" key="1">
    <source>
        <dbReference type="ARBA" id="ARBA00022801"/>
    </source>
</evidence>
<dbReference type="EMBL" id="LRPC01000028">
    <property type="protein sequence ID" value="KYG74243.1"/>
    <property type="molecule type" value="Genomic_DNA"/>
</dbReference>
<dbReference type="PIRSF" id="PIRSF000709">
    <property type="entry name" value="6PFK_2-Ptase"/>
    <property type="match status" value="1"/>
</dbReference>
<dbReference type="Gene3D" id="3.40.50.1240">
    <property type="entry name" value="Phosphoglycerate mutase-like"/>
    <property type="match status" value="1"/>
</dbReference>
<dbReference type="SMART" id="SM00855">
    <property type="entry name" value="PGAM"/>
    <property type="match status" value="1"/>
</dbReference>
<accession>A0A150X6B4</accession>
<gene>
    <name evidence="4" type="ORF">AWW68_16480</name>
</gene>
<dbReference type="GO" id="GO:0043456">
    <property type="term" value="P:regulation of pentose-phosphate shunt"/>
    <property type="evidence" value="ECO:0007669"/>
    <property type="project" value="TreeGrafter"/>
</dbReference>
<feature type="active site" description="Tele-phosphohistidine intermediate" evidence="2">
    <location>
        <position position="10"/>
    </location>
</feature>
<dbReference type="PANTHER" id="PTHR46517:SF1">
    <property type="entry name" value="FRUCTOSE-2,6-BISPHOSPHATASE TIGAR"/>
    <property type="match status" value="1"/>
</dbReference>
<protein>
    <submittedName>
        <fullName evidence="4">Histidine phosphatase family protein</fullName>
    </submittedName>
</protein>
<reference evidence="4 5" key="1">
    <citation type="submission" date="2016-01" db="EMBL/GenBank/DDBJ databases">
        <title>Genome sequencing of Roseivirga spongicola UST030701-084.</title>
        <authorList>
            <person name="Selvaratnam C."/>
            <person name="Thevarajoo S."/>
            <person name="Goh K.M."/>
            <person name="Ee R."/>
            <person name="Chan K.-G."/>
            <person name="Chong C.S."/>
        </authorList>
    </citation>
    <scope>NUCLEOTIDE SEQUENCE [LARGE SCALE GENOMIC DNA]</scope>
    <source>
        <strain evidence="4 5">UST030701-084</strain>
    </source>
</reference>
<dbReference type="GO" id="GO:0045820">
    <property type="term" value="P:negative regulation of glycolytic process"/>
    <property type="evidence" value="ECO:0007669"/>
    <property type="project" value="TreeGrafter"/>
</dbReference>
<dbReference type="InterPro" id="IPR013078">
    <property type="entry name" value="His_Pase_superF_clade-1"/>
</dbReference>
<keyword evidence="1" id="KW-0378">Hydrolase</keyword>
<dbReference type="InterPro" id="IPR051695">
    <property type="entry name" value="Phosphoglycerate_Mutase"/>
</dbReference>
<feature type="binding site" evidence="3">
    <location>
        <begin position="9"/>
        <end position="16"/>
    </location>
    <ligand>
        <name>substrate</name>
    </ligand>
</feature>
<name>A0A150X6B4_9BACT</name>
<evidence type="ECO:0000313" key="4">
    <source>
        <dbReference type="EMBL" id="KYG74243.1"/>
    </source>
</evidence>
<dbReference type="Pfam" id="PF00300">
    <property type="entry name" value="His_Phos_1"/>
    <property type="match status" value="1"/>
</dbReference>
<keyword evidence="5" id="KW-1185">Reference proteome</keyword>
<dbReference type="STRING" id="333140.AWW68_16480"/>